<comment type="caution">
    <text evidence="1">The sequence shown here is derived from an EMBL/GenBank/DDBJ whole genome shotgun (WGS) entry which is preliminary data.</text>
</comment>
<accession>A0A6A5E2P6</accession>
<evidence type="ECO:0000313" key="1">
    <source>
        <dbReference type="EMBL" id="KAF1374660.1"/>
    </source>
</evidence>
<sequence length="83" mass="8926">MEGLCLCSQANVSSAADQLCRFDLATVFPAVPAPLRSPSSPICVQRESCLPTISQFSPELVYSDGSVCLPLIISPRPGNWWNS</sequence>
<gene>
    <name evidence="1" type="ORF">PFLUV_G00231410</name>
</gene>
<protein>
    <submittedName>
        <fullName evidence="1">Uncharacterized protein</fullName>
    </submittedName>
</protein>
<keyword evidence="2" id="KW-1185">Reference proteome</keyword>
<dbReference type="EMBL" id="VHII01000020">
    <property type="protein sequence ID" value="KAF1374660.1"/>
    <property type="molecule type" value="Genomic_DNA"/>
</dbReference>
<proteinExistence type="predicted"/>
<evidence type="ECO:0000313" key="2">
    <source>
        <dbReference type="Proteomes" id="UP000465112"/>
    </source>
</evidence>
<dbReference type="AlphaFoldDB" id="A0A6A5E2P6"/>
<dbReference type="Proteomes" id="UP000465112">
    <property type="component" value="Chromosome 20"/>
</dbReference>
<name>A0A6A5E2P6_PERFL</name>
<organism evidence="1 2">
    <name type="scientific">Perca fluviatilis</name>
    <name type="common">European perch</name>
    <dbReference type="NCBI Taxonomy" id="8168"/>
    <lineage>
        <taxon>Eukaryota</taxon>
        <taxon>Metazoa</taxon>
        <taxon>Chordata</taxon>
        <taxon>Craniata</taxon>
        <taxon>Vertebrata</taxon>
        <taxon>Euteleostomi</taxon>
        <taxon>Actinopterygii</taxon>
        <taxon>Neopterygii</taxon>
        <taxon>Teleostei</taxon>
        <taxon>Neoteleostei</taxon>
        <taxon>Acanthomorphata</taxon>
        <taxon>Eupercaria</taxon>
        <taxon>Perciformes</taxon>
        <taxon>Percoidei</taxon>
        <taxon>Percidae</taxon>
        <taxon>Percinae</taxon>
        <taxon>Perca</taxon>
    </lineage>
</organism>
<reference evidence="1 2" key="1">
    <citation type="submission" date="2019-06" db="EMBL/GenBank/DDBJ databases">
        <title>A chromosome-scale genome assembly of the European perch, Perca fluviatilis.</title>
        <authorList>
            <person name="Roques C."/>
            <person name="Zahm M."/>
            <person name="Cabau C."/>
            <person name="Klopp C."/>
            <person name="Bouchez O."/>
            <person name="Donnadieu C."/>
            <person name="Kuhl H."/>
            <person name="Gislard M."/>
            <person name="Guendouz S."/>
            <person name="Journot L."/>
            <person name="Haffray P."/>
            <person name="Bestin A."/>
            <person name="Morvezen R."/>
            <person name="Feron R."/>
            <person name="Wen M."/>
            <person name="Jouanno E."/>
            <person name="Herpin A."/>
            <person name="Schartl M."/>
            <person name="Postlethwait J."/>
            <person name="Schaerlinger B."/>
            <person name="Chardard D."/>
            <person name="Lecocq T."/>
            <person name="Poncet C."/>
            <person name="Jaffrelo L."/>
            <person name="Lampietro C."/>
            <person name="Guiguen Y."/>
        </authorList>
    </citation>
    <scope>NUCLEOTIDE SEQUENCE [LARGE SCALE GENOMIC DNA]</scope>
    <source>
        <tissue evidence="1">Blood</tissue>
    </source>
</reference>